<dbReference type="InterPro" id="IPR027214">
    <property type="entry name" value="Cystatin"/>
</dbReference>
<dbReference type="GO" id="GO:0004869">
    <property type="term" value="F:cysteine-type endopeptidase inhibitor activity"/>
    <property type="evidence" value="ECO:0007669"/>
    <property type="project" value="UniProtKB-KW"/>
</dbReference>
<gene>
    <name evidence="4" type="ORF">TorRG33x02_193650</name>
</gene>
<evidence type="ECO:0000256" key="1">
    <source>
        <dbReference type="ARBA" id="ARBA00022690"/>
    </source>
</evidence>
<accession>A0A2P5EH06</accession>
<evidence type="ECO:0000313" key="4">
    <source>
        <dbReference type="EMBL" id="PON84813.1"/>
    </source>
</evidence>
<keyword evidence="2 3" id="KW-0789">Thiol protease inhibitor</keyword>
<dbReference type="AlphaFoldDB" id="A0A2P5EH06"/>
<name>A0A2P5EH06_TREOI</name>
<comment type="similarity">
    <text evidence="3">Belongs to the cystatin family. Phytocystatin subfamily.</text>
</comment>
<protein>
    <recommendedName>
        <fullName evidence="3">Cysteine proteinase inhibitor</fullName>
    </recommendedName>
</protein>
<reference evidence="5" key="1">
    <citation type="submission" date="2016-06" db="EMBL/GenBank/DDBJ databases">
        <title>Parallel loss of symbiosis genes in relatives of nitrogen-fixing non-legume Parasponia.</title>
        <authorList>
            <person name="Van Velzen R."/>
            <person name="Holmer R."/>
            <person name="Bu F."/>
            <person name="Rutten L."/>
            <person name="Van Zeijl A."/>
            <person name="Liu W."/>
            <person name="Santuari L."/>
            <person name="Cao Q."/>
            <person name="Sharma T."/>
            <person name="Shen D."/>
            <person name="Roswanjaya Y."/>
            <person name="Wardhani T."/>
            <person name="Kalhor M.S."/>
            <person name="Jansen J."/>
            <person name="Van den Hoogen J."/>
            <person name="Gungor B."/>
            <person name="Hartog M."/>
            <person name="Hontelez J."/>
            <person name="Verver J."/>
            <person name="Yang W.-C."/>
            <person name="Schijlen E."/>
            <person name="Repin R."/>
            <person name="Schilthuizen M."/>
            <person name="Schranz E."/>
            <person name="Heidstra R."/>
            <person name="Miyata K."/>
            <person name="Fedorova E."/>
            <person name="Kohlen W."/>
            <person name="Bisseling T."/>
            <person name="Smit S."/>
            <person name="Geurts R."/>
        </authorList>
    </citation>
    <scope>NUCLEOTIDE SEQUENCE [LARGE SCALE GENOMIC DNA]</scope>
    <source>
        <strain evidence="5">cv. RG33-2</strain>
    </source>
</reference>
<dbReference type="Gene3D" id="3.10.450.10">
    <property type="match status" value="2"/>
</dbReference>
<keyword evidence="1 3" id="KW-0646">Protease inhibitor</keyword>
<evidence type="ECO:0000256" key="2">
    <source>
        <dbReference type="ARBA" id="ARBA00022704"/>
    </source>
</evidence>
<dbReference type="CDD" id="cd00042">
    <property type="entry name" value="CY"/>
    <property type="match status" value="1"/>
</dbReference>
<dbReference type="PANTHER" id="PTHR11413:SF103">
    <property type="entry name" value="CYSTEINE PROTEINASE INHIBITOR 12"/>
    <property type="match status" value="1"/>
</dbReference>
<sequence>MDSPPKFRFPKYYYASPPPQYNPYVELPEGVKLIPEFRFKNYYGVMFRGTSTARVVGLFNYDDMVAIKGSRMNPFPRAFDEERHKRIIARSSEFAKTYEGFYVGHWDYRQFPPNYYGISFVHLPSYEAEVAAGTRLKLVEIVRANVKHVFGLVYYITLKASDECFYEAKVFCKRYDCEVLLFRPARHYESWKKLEDFRIKCKGQGGSNSKAEHTYGGVSVGEASSGLKAPPRAYVSSRQRRPKLYEIKSASNNKLCDIKSASTHKGVNVGKASNEFKAPPRAYGVIYSLSMGVNVGEASSGIKAPPRAYVSSHQRRPKLYEIKSASIKKLCDIKSALTHKGVNVDEASSGLTAPPLPAYVNPNVKSASTHKLCDIKSASTHKGFNTGEDSSGQRSRFYGTRPVQLTSLKARAAAKFALEEHNKKEGTDLKLRRILSANMNYTSGCILCLTLKASNKCFYEAKVLCSGRGGSKFRVLFFTSLEAKPQMNRRLQIIPSRFQGHGAVMFRCSRQLKAIKR</sequence>
<keyword evidence="5" id="KW-1185">Reference proteome</keyword>
<organism evidence="4 5">
    <name type="scientific">Trema orientale</name>
    <name type="common">Charcoal tree</name>
    <name type="synonym">Celtis orientalis</name>
    <dbReference type="NCBI Taxonomy" id="63057"/>
    <lineage>
        <taxon>Eukaryota</taxon>
        <taxon>Viridiplantae</taxon>
        <taxon>Streptophyta</taxon>
        <taxon>Embryophyta</taxon>
        <taxon>Tracheophyta</taxon>
        <taxon>Spermatophyta</taxon>
        <taxon>Magnoliopsida</taxon>
        <taxon>eudicotyledons</taxon>
        <taxon>Gunneridae</taxon>
        <taxon>Pentapetalae</taxon>
        <taxon>rosids</taxon>
        <taxon>fabids</taxon>
        <taxon>Rosales</taxon>
        <taxon>Cannabaceae</taxon>
        <taxon>Trema</taxon>
    </lineage>
</organism>
<dbReference type="OrthoDB" id="1908104at2759"/>
<dbReference type="EMBL" id="JXTC01000156">
    <property type="protein sequence ID" value="PON84813.1"/>
    <property type="molecule type" value="Genomic_DNA"/>
</dbReference>
<dbReference type="InterPro" id="IPR046350">
    <property type="entry name" value="Cystatin_sf"/>
</dbReference>
<evidence type="ECO:0000313" key="5">
    <source>
        <dbReference type="Proteomes" id="UP000237000"/>
    </source>
</evidence>
<dbReference type="InParanoid" id="A0A2P5EH06"/>
<dbReference type="SUPFAM" id="SSF54403">
    <property type="entry name" value="Cystatin/monellin"/>
    <property type="match status" value="2"/>
</dbReference>
<dbReference type="InterPro" id="IPR000010">
    <property type="entry name" value="Cystatin_dom"/>
</dbReference>
<proteinExistence type="inferred from homology"/>
<dbReference type="Proteomes" id="UP000237000">
    <property type="component" value="Unassembled WGS sequence"/>
</dbReference>
<comment type="caution">
    <text evidence="4">The sequence shown here is derived from an EMBL/GenBank/DDBJ whole genome shotgun (WGS) entry which is preliminary data.</text>
</comment>
<dbReference type="PANTHER" id="PTHR11413">
    <property type="entry name" value="CYSTATIN FAMILY MEMBER"/>
    <property type="match status" value="1"/>
</dbReference>
<evidence type="ECO:0000256" key="3">
    <source>
        <dbReference type="RuleBase" id="RU362130"/>
    </source>
</evidence>